<comment type="caution">
    <text evidence="7">The sequence shown here is derived from an EMBL/GenBank/DDBJ whole genome shotgun (WGS) entry which is preliminary data.</text>
</comment>
<dbReference type="InterPro" id="IPR017853">
    <property type="entry name" value="GH"/>
</dbReference>
<dbReference type="PROSITE" id="PS51257">
    <property type="entry name" value="PROKAR_LIPOPROTEIN"/>
    <property type="match status" value="1"/>
</dbReference>
<evidence type="ECO:0000256" key="2">
    <source>
        <dbReference type="ARBA" id="ARBA00023295"/>
    </source>
</evidence>
<evidence type="ECO:0000313" key="7">
    <source>
        <dbReference type="EMBL" id="MDQ0188405.1"/>
    </source>
</evidence>
<dbReference type="Gene3D" id="3.10.50.10">
    <property type="match status" value="1"/>
</dbReference>
<dbReference type="Gene3D" id="3.20.20.80">
    <property type="entry name" value="Glycosidases"/>
    <property type="match status" value="1"/>
</dbReference>
<dbReference type="SMART" id="SM00636">
    <property type="entry name" value="Glyco_18"/>
    <property type="match status" value="1"/>
</dbReference>
<dbReference type="Proteomes" id="UP001232973">
    <property type="component" value="Unassembled WGS sequence"/>
</dbReference>
<comment type="similarity">
    <text evidence="4">Belongs to the glycosyl hydrolase 18 family.</text>
</comment>
<keyword evidence="1 3" id="KW-0378">Hydrolase</keyword>
<evidence type="ECO:0000259" key="6">
    <source>
        <dbReference type="PROSITE" id="PS51910"/>
    </source>
</evidence>
<dbReference type="InterPro" id="IPR029070">
    <property type="entry name" value="Chitinase_insertion_sf"/>
</dbReference>
<proteinExistence type="inferred from homology"/>
<feature type="transmembrane region" description="Helical" evidence="5">
    <location>
        <begin position="21"/>
        <end position="42"/>
    </location>
</feature>
<keyword evidence="5" id="KW-0812">Transmembrane</keyword>
<keyword evidence="5" id="KW-1133">Transmembrane helix</keyword>
<gene>
    <name evidence="7" type="ORF">J2S03_000209</name>
</gene>
<dbReference type="RefSeq" id="WP_410028479.1">
    <property type="nucleotide sequence ID" value="NZ_JAUANV010000003.1"/>
</dbReference>
<dbReference type="Pfam" id="PF00704">
    <property type="entry name" value="Glyco_hydro_18"/>
    <property type="match status" value="1"/>
</dbReference>
<keyword evidence="2 3" id="KW-0326">Glycosidase</keyword>
<evidence type="ECO:0000256" key="1">
    <source>
        <dbReference type="ARBA" id="ARBA00022801"/>
    </source>
</evidence>
<dbReference type="InterPro" id="IPR001223">
    <property type="entry name" value="Glyco_hydro18_cat"/>
</dbReference>
<dbReference type="PANTHER" id="PTHR46066:SF2">
    <property type="entry name" value="CHITINASE DOMAIN-CONTAINING PROTEIN 1"/>
    <property type="match status" value="1"/>
</dbReference>
<keyword evidence="8" id="KW-1185">Reference proteome</keyword>
<evidence type="ECO:0000256" key="4">
    <source>
        <dbReference type="RuleBase" id="RU004453"/>
    </source>
</evidence>
<reference evidence="7 8" key="1">
    <citation type="submission" date="2023-07" db="EMBL/GenBank/DDBJ databases">
        <title>Genomic Encyclopedia of Type Strains, Phase IV (KMG-IV): sequencing the most valuable type-strain genomes for metagenomic binning, comparative biology and taxonomic classification.</title>
        <authorList>
            <person name="Goeker M."/>
        </authorList>
    </citation>
    <scope>NUCLEOTIDE SEQUENCE [LARGE SCALE GENOMIC DNA]</scope>
    <source>
        <strain evidence="7 8">DSM 4006</strain>
    </source>
</reference>
<name>A0ABT9XE44_9BACL</name>
<dbReference type="PROSITE" id="PS51910">
    <property type="entry name" value="GH18_2"/>
    <property type="match status" value="1"/>
</dbReference>
<evidence type="ECO:0000313" key="8">
    <source>
        <dbReference type="Proteomes" id="UP001232973"/>
    </source>
</evidence>
<organism evidence="7 8">
    <name type="scientific">Alicyclobacillus cycloheptanicus</name>
    <dbReference type="NCBI Taxonomy" id="1457"/>
    <lineage>
        <taxon>Bacteria</taxon>
        <taxon>Bacillati</taxon>
        <taxon>Bacillota</taxon>
        <taxon>Bacilli</taxon>
        <taxon>Bacillales</taxon>
        <taxon>Alicyclobacillaceae</taxon>
        <taxon>Alicyclobacillus</taxon>
    </lineage>
</organism>
<protein>
    <submittedName>
        <fullName evidence="7">Spore germination protein YaaH</fullName>
    </submittedName>
</protein>
<dbReference type="SUPFAM" id="SSF51445">
    <property type="entry name" value="(Trans)glycosidases"/>
    <property type="match status" value="1"/>
</dbReference>
<evidence type="ECO:0000256" key="5">
    <source>
        <dbReference type="SAM" id="Phobius"/>
    </source>
</evidence>
<evidence type="ECO:0000256" key="3">
    <source>
        <dbReference type="RuleBase" id="RU000489"/>
    </source>
</evidence>
<sequence length="452" mass="48272">MRLQDGQPMRQSGGTALLRRLASSLGFIGLLAGCLASLFFLYGGPSWQAASETEASSLSAAELGELIGTPHYTQSDQAQAPTSIPAALAAVFRVPLTNPLGMLTAQFPATTQTASPNGASESSLLSSLSTWETHSNKIALGWLPLESPSASIQTMADNPGINVVSPEWMTLWSADGNVETHVEPEVVRYAHQHHIQVWAMFDNQFSASLTHAVLSSSAARAHAVQLVTNAVRDGQLDGVNVDFENLESSDQAAFTSFVAQLHQALAPLGAKLSVDITPDIVPLEDDAAYFHAGLASVCDDIVVMAYDEHWAGDTTPGPVADVPWVTRAVDDLLDTGVPADQLILGIPSYTRFWHVYPDGSVTSEAVADSAVSGILASHHASSTWNNELGLYYARYAKPEGYEEVWYAGPQTWSRKLNLVNQEGLGGVAVWSLSLSNANTWSTVVNALRQSLS</sequence>
<dbReference type="PROSITE" id="PS01095">
    <property type="entry name" value="GH18_1"/>
    <property type="match status" value="1"/>
</dbReference>
<accession>A0ABT9XE44</accession>
<dbReference type="PANTHER" id="PTHR46066">
    <property type="entry name" value="CHITINASE DOMAIN-CONTAINING PROTEIN 1 FAMILY MEMBER"/>
    <property type="match status" value="1"/>
</dbReference>
<dbReference type="InterPro" id="IPR001579">
    <property type="entry name" value="Glyco_hydro_18_chit_AS"/>
</dbReference>
<keyword evidence="5" id="KW-0472">Membrane</keyword>
<dbReference type="EMBL" id="JAUSTP010000001">
    <property type="protein sequence ID" value="MDQ0188405.1"/>
    <property type="molecule type" value="Genomic_DNA"/>
</dbReference>
<feature type="domain" description="GH18" evidence="6">
    <location>
        <begin position="136"/>
        <end position="450"/>
    </location>
</feature>
<dbReference type="InterPro" id="IPR011583">
    <property type="entry name" value="Chitinase_II/V-like_cat"/>
</dbReference>